<reference evidence="2 3" key="1">
    <citation type="submission" date="2017-02" db="EMBL/GenBank/DDBJ databases">
        <authorList>
            <person name="Peterson S.W."/>
        </authorList>
    </citation>
    <scope>NUCLEOTIDE SEQUENCE [LARGE SCALE GENOMIC DNA]</scope>
    <source>
        <strain evidence="2 3">DSM 24412</strain>
    </source>
</reference>
<name>A0A1T5CD00_9BACT</name>
<gene>
    <name evidence="2" type="ORF">SAMN03080601_00755</name>
</gene>
<evidence type="ECO:0000256" key="1">
    <source>
        <dbReference type="SAM" id="SignalP"/>
    </source>
</evidence>
<feature type="chain" id="PRO_5013364037" evidence="1">
    <location>
        <begin position="21"/>
        <end position="139"/>
    </location>
</feature>
<dbReference type="InterPro" id="IPR053722">
    <property type="entry name" value="Curli_assembly_CsgC/AgfC"/>
</dbReference>
<accession>A0A1T5CD00</accession>
<keyword evidence="1" id="KW-0732">Signal</keyword>
<protein>
    <submittedName>
        <fullName evidence="2">Uncharacterized protein</fullName>
    </submittedName>
</protein>
<dbReference type="RefSeq" id="WP_143255022.1">
    <property type="nucleotide sequence ID" value="NZ_CP021904.1"/>
</dbReference>
<evidence type="ECO:0000313" key="3">
    <source>
        <dbReference type="Proteomes" id="UP000191055"/>
    </source>
</evidence>
<evidence type="ECO:0000313" key="2">
    <source>
        <dbReference type="EMBL" id="SKB56980.1"/>
    </source>
</evidence>
<organism evidence="2 3">
    <name type="scientific">Alkalitalea saponilacus</name>
    <dbReference type="NCBI Taxonomy" id="889453"/>
    <lineage>
        <taxon>Bacteria</taxon>
        <taxon>Pseudomonadati</taxon>
        <taxon>Bacteroidota</taxon>
        <taxon>Bacteroidia</taxon>
        <taxon>Marinilabiliales</taxon>
        <taxon>Marinilabiliaceae</taxon>
        <taxon>Alkalitalea</taxon>
    </lineage>
</organism>
<sequence>MFLKIICNPPLMMGSLFLMAFSGSLFSISAQKTPEAPIRVKSWIEIREVSDQYTFTGKLINYEELELSFDYRLKVVKQSPSGSSHTNQTGSVIALPGMVTQLSYNSINCNKDEKWEAILLIYYKHQMVAGDTIRNKEMR</sequence>
<feature type="signal peptide" evidence="1">
    <location>
        <begin position="1"/>
        <end position="20"/>
    </location>
</feature>
<dbReference type="Proteomes" id="UP000191055">
    <property type="component" value="Unassembled WGS sequence"/>
</dbReference>
<dbReference type="EMBL" id="FUYV01000003">
    <property type="protein sequence ID" value="SKB56980.1"/>
    <property type="molecule type" value="Genomic_DNA"/>
</dbReference>
<dbReference type="AlphaFoldDB" id="A0A1T5CD00"/>
<keyword evidence="3" id="KW-1185">Reference proteome</keyword>
<dbReference type="STRING" id="889453.SAMN03080601_00755"/>
<dbReference type="OrthoDB" id="9881501at2"/>
<proteinExistence type="predicted"/>
<dbReference type="Gene3D" id="2.60.40.2420">
    <property type="match status" value="1"/>
</dbReference>